<dbReference type="EMBL" id="QJSP01000003">
    <property type="protein sequence ID" value="PYE19352.1"/>
    <property type="molecule type" value="Genomic_DNA"/>
</dbReference>
<accession>A0A318RM21</accession>
<organism evidence="1 2">
    <name type="scientific">Williamsia limnetica</name>
    <dbReference type="NCBI Taxonomy" id="882452"/>
    <lineage>
        <taxon>Bacteria</taxon>
        <taxon>Bacillati</taxon>
        <taxon>Actinomycetota</taxon>
        <taxon>Actinomycetes</taxon>
        <taxon>Mycobacteriales</taxon>
        <taxon>Nocardiaceae</taxon>
        <taxon>Williamsia</taxon>
    </lineage>
</organism>
<dbReference type="SUPFAM" id="SSF143631">
    <property type="entry name" value="ApbE-like"/>
    <property type="match status" value="1"/>
</dbReference>
<dbReference type="Proteomes" id="UP000247591">
    <property type="component" value="Unassembled WGS sequence"/>
</dbReference>
<dbReference type="Pfam" id="PF02424">
    <property type="entry name" value="ApbE"/>
    <property type="match status" value="1"/>
</dbReference>
<keyword evidence="1" id="KW-0449">Lipoprotein</keyword>
<gene>
    <name evidence="1" type="ORF">DFR67_103264</name>
</gene>
<protein>
    <submittedName>
        <fullName evidence="1">Thiamine biosynthesis lipoprotein</fullName>
    </submittedName>
</protein>
<dbReference type="InterPro" id="IPR003374">
    <property type="entry name" value="ApbE-like_sf"/>
</dbReference>
<dbReference type="InterPro" id="IPR024932">
    <property type="entry name" value="ApbE"/>
</dbReference>
<proteinExistence type="predicted"/>
<evidence type="ECO:0000313" key="2">
    <source>
        <dbReference type="Proteomes" id="UP000247591"/>
    </source>
</evidence>
<reference evidence="1 2" key="1">
    <citation type="submission" date="2018-06" db="EMBL/GenBank/DDBJ databases">
        <title>Genomic Encyclopedia of Type Strains, Phase IV (KMG-IV): sequencing the most valuable type-strain genomes for metagenomic binning, comparative biology and taxonomic classification.</title>
        <authorList>
            <person name="Goeker M."/>
        </authorList>
    </citation>
    <scope>NUCLEOTIDE SEQUENCE [LARGE SCALE GENOMIC DNA]</scope>
    <source>
        <strain evidence="1 2">DSM 45521</strain>
    </source>
</reference>
<sequence>MIATTALFGLDTDIVVSVTAPDHHGRAVDHVSALAERLDRTVNRARPSAEVFALDHAAAQPVMVSSLLDQLIIEALFFEDLTDGATRAVRRSDAPDYRYLPGLTFSASSAGMTSAVSSPIPVWHRVQIGRGTVTVPNEVRLELLATARAVLADQASAHLAEHLGCGVMVRVGNLAATAGASPEGGWDCGFPGMDDLLPEGMAVARVTAADHRSLPVAPDDVPPQSFLECVSVVAESAALAQAAGLRSHVDPAAAAHWLAAQGLTARIETSDSDVVQVGRVPATGHALAA</sequence>
<keyword evidence="2" id="KW-1185">Reference proteome</keyword>
<evidence type="ECO:0000313" key="1">
    <source>
        <dbReference type="EMBL" id="PYE19352.1"/>
    </source>
</evidence>
<dbReference type="AlphaFoldDB" id="A0A318RM21"/>
<comment type="caution">
    <text evidence="1">The sequence shown here is derived from an EMBL/GenBank/DDBJ whole genome shotgun (WGS) entry which is preliminary data.</text>
</comment>
<dbReference type="RefSeq" id="WP_110468558.1">
    <property type="nucleotide sequence ID" value="NZ_QJSP01000003.1"/>
</dbReference>
<name>A0A318RM21_WILLI</name>
<dbReference type="Gene3D" id="3.10.520.10">
    <property type="entry name" value="ApbE-like domains"/>
    <property type="match status" value="1"/>
</dbReference>
<dbReference type="OrthoDB" id="9778595at2"/>